<feature type="domain" description="UvrD-like helicase C-terminal" evidence="3">
    <location>
        <begin position="671"/>
        <end position="716"/>
    </location>
</feature>
<dbReference type="EMBL" id="BK057793">
    <property type="protein sequence ID" value="DAE92032.1"/>
    <property type="molecule type" value="Genomic_DNA"/>
</dbReference>
<keyword evidence="2" id="KW-0067">ATP-binding</keyword>
<dbReference type="Pfam" id="PF13604">
    <property type="entry name" value="AAA_30"/>
    <property type="match status" value="1"/>
</dbReference>
<accession>A0A8S5RRA4</accession>
<dbReference type="CDD" id="cd17933">
    <property type="entry name" value="DEXSc_RecD-like"/>
    <property type="match status" value="1"/>
</dbReference>
<keyword evidence="5" id="KW-0347">Helicase</keyword>
<dbReference type="SUPFAM" id="SSF52540">
    <property type="entry name" value="P-loop containing nucleoside triphosphate hydrolases"/>
    <property type="match status" value="2"/>
</dbReference>
<evidence type="ECO:0000313" key="5">
    <source>
        <dbReference type="EMBL" id="DAE92032.1"/>
    </source>
</evidence>
<reference evidence="5" key="1">
    <citation type="journal article" date="2021" name="Proc. Natl. Acad. Sci. U.S.A.">
        <title>A Catalog of Tens of Thousands of Viruses from Human Metagenomes Reveals Hidden Associations with Chronic Diseases.</title>
        <authorList>
            <person name="Tisza M.J."/>
            <person name="Buck C.B."/>
        </authorList>
    </citation>
    <scope>NUCLEOTIDE SEQUENCE</scope>
    <source>
        <strain evidence="5">CtKy93</strain>
    </source>
</reference>
<sequence length="747" mass="84462">MEKLKNLRKWVLMSIKIKLKPIKRIFFNPSNGYKVLSCEPVGDYPNLMLNQYNNFTLAGTNLGMVDVGDEYELEIRENQKAKYPASYVLVGFADIDVSADGIKITPEQELKILRHICDGNQPKYVHEAYPDFVQMVLDGREEEIDHKKIYNVGPIRFEEYVNKIKGYFTTIQFLPLTSDWGIENDSDVSKLIDVFATPAELNQALESSPYHIFFDLLNYSFDKSDRYVLDKRPDLIDSKERCEFACLAILQENENEGDTRIYTDLLEELAEEKVPECAKYVKDAVRNSERIYYDAEQEYSSNKATYEAEVNIAKNILDRLALEKKQDCNLDMNVDDFTSIDGFECTDEQRQILTLANEHMVCMLRGYGGSGKSTVMKSLVLMLEAHHKDYIQLAPTGKAAKRLKETTGRPASTIHMALASGKHINEDFVICDEFSMVGVHLLSLLFNSCDKNTRFIFVCDEAQLASISCGNVVQDIIDSGVVPAATLTKIFRYGSSGLATIATDTRNGELGPRQNGAFLDYQFIPIDSKPIKQILDSYQTLLDKYTKDDIMILSPFNKGPVGTVAINKAIQSRYNPNPDTNAIRKISGGEQIMFKVGDKVINTHNEYHCPCFRVDEDGSLVESMNDIMVMNGDMGYIRHIKETDTGIVMAVEFDTGMARIYGPYMNNLLLGYSISTHKSQGSESKAVIVITSPAHKRLLSSNLLYVADSRAKEQLIEIGDIETIKEGLKRHEQKERNTWLCELLKEG</sequence>
<dbReference type="GO" id="GO:0003678">
    <property type="term" value="F:DNA helicase activity"/>
    <property type="evidence" value="ECO:0007669"/>
    <property type="project" value="UniProtKB-ARBA"/>
</dbReference>
<dbReference type="InterPro" id="IPR027417">
    <property type="entry name" value="P-loop_NTPase"/>
</dbReference>
<dbReference type="GO" id="GO:0005524">
    <property type="term" value="F:ATP binding"/>
    <property type="evidence" value="ECO:0007669"/>
    <property type="project" value="UniProtKB-KW"/>
</dbReference>
<feature type="domain" description="ATP-dependent RecD2 DNA helicase SH3" evidence="4">
    <location>
        <begin position="566"/>
        <end position="652"/>
    </location>
</feature>
<evidence type="ECO:0000256" key="1">
    <source>
        <dbReference type="ARBA" id="ARBA00022741"/>
    </source>
</evidence>
<dbReference type="InterPro" id="IPR041451">
    <property type="entry name" value="RecD2_SH13"/>
</dbReference>
<protein>
    <submittedName>
        <fullName evidence="5">ATP dependent DNA helicase</fullName>
    </submittedName>
</protein>
<evidence type="ECO:0000259" key="4">
    <source>
        <dbReference type="Pfam" id="PF18335"/>
    </source>
</evidence>
<dbReference type="Gene3D" id="3.40.50.300">
    <property type="entry name" value="P-loop containing nucleotide triphosphate hydrolases"/>
    <property type="match status" value="2"/>
</dbReference>
<dbReference type="CDD" id="cd18809">
    <property type="entry name" value="SF1_C_RecD"/>
    <property type="match status" value="1"/>
</dbReference>
<dbReference type="PANTHER" id="PTHR43788">
    <property type="entry name" value="DNA2/NAM7 HELICASE FAMILY MEMBER"/>
    <property type="match status" value="1"/>
</dbReference>
<proteinExistence type="predicted"/>
<dbReference type="Pfam" id="PF18335">
    <property type="entry name" value="SH3_13"/>
    <property type="match status" value="1"/>
</dbReference>
<evidence type="ECO:0000259" key="3">
    <source>
        <dbReference type="Pfam" id="PF13538"/>
    </source>
</evidence>
<dbReference type="PANTHER" id="PTHR43788:SF6">
    <property type="entry name" value="DNA HELICASE B"/>
    <property type="match status" value="1"/>
</dbReference>
<name>A0A8S5RRA4_9CAUD</name>
<organism evidence="5">
    <name type="scientific">Siphoviridae sp. ctKy93</name>
    <dbReference type="NCBI Taxonomy" id="2827569"/>
    <lineage>
        <taxon>Viruses</taxon>
        <taxon>Duplodnaviria</taxon>
        <taxon>Heunggongvirae</taxon>
        <taxon>Uroviricota</taxon>
        <taxon>Caudoviricetes</taxon>
    </lineage>
</organism>
<evidence type="ECO:0000256" key="2">
    <source>
        <dbReference type="ARBA" id="ARBA00022840"/>
    </source>
</evidence>
<dbReference type="Pfam" id="PF13538">
    <property type="entry name" value="UvrD_C_2"/>
    <property type="match status" value="1"/>
</dbReference>
<keyword evidence="1" id="KW-0547">Nucleotide-binding</keyword>
<dbReference type="InterPro" id="IPR027785">
    <property type="entry name" value="UvrD-like_helicase_C"/>
</dbReference>
<dbReference type="Gene3D" id="2.30.30.940">
    <property type="match status" value="1"/>
</dbReference>
<dbReference type="InterPro" id="IPR050534">
    <property type="entry name" value="Coronavir_polyprotein_1ab"/>
</dbReference>
<keyword evidence="5" id="KW-0378">Hydrolase</keyword>